<gene>
    <name evidence="2" type="ORF">X798_04893</name>
</gene>
<dbReference type="OrthoDB" id="5900940at2759"/>
<protein>
    <submittedName>
        <fullName evidence="2">Uncharacterized protein</fullName>
    </submittedName>
</protein>
<sequence length="65" mass="7380">MSAGGVNVKPNNSNDSSNPIKKKVESLVSQKLHIDQHYWSFRSMGEHVEKCYPCYSLDLCHSQNL</sequence>
<dbReference type="AlphaFoldDB" id="A0A238BS71"/>
<feature type="compositionally biased region" description="Polar residues" evidence="1">
    <location>
        <begin position="9"/>
        <end position="19"/>
    </location>
</feature>
<evidence type="ECO:0000313" key="3">
    <source>
        <dbReference type="Proteomes" id="UP000242913"/>
    </source>
</evidence>
<evidence type="ECO:0000313" key="2">
    <source>
        <dbReference type="EMBL" id="OZC08102.1"/>
    </source>
</evidence>
<proteinExistence type="predicted"/>
<name>A0A238BS71_9BILA</name>
<feature type="region of interest" description="Disordered" evidence="1">
    <location>
        <begin position="1"/>
        <end position="22"/>
    </location>
</feature>
<dbReference type="EMBL" id="KZ270015">
    <property type="protein sequence ID" value="OZC08102.1"/>
    <property type="molecule type" value="Genomic_DNA"/>
</dbReference>
<reference evidence="2 3" key="1">
    <citation type="submission" date="2015-12" db="EMBL/GenBank/DDBJ databases">
        <title>Draft genome of the nematode, Onchocerca flexuosa.</title>
        <authorList>
            <person name="Mitreva M."/>
        </authorList>
    </citation>
    <scope>NUCLEOTIDE SEQUENCE [LARGE SCALE GENOMIC DNA]</scope>
    <source>
        <strain evidence="2">Red Deer</strain>
    </source>
</reference>
<accession>A0A238BS71</accession>
<keyword evidence="3" id="KW-1185">Reference proteome</keyword>
<organism evidence="2 3">
    <name type="scientific">Onchocerca flexuosa</name>
    <dbReference type="NCBI Taxonomy" id="387005"/>
    <lineage>
        <taxon>Eukaryota</taxon>
        <taxon>Metazoa</taxon>
        <taxon>Ecdysozoa</taxon>
        <taxon>Nematoda</taxon>
        <taxon>Chromadorea</taxon>
        <taxon>Rhabditida</taxon>
        <taxon>Spirurina</taxon>
        <taxon>Spiruromorpha</taxon>
        <taxon>Filarioidea</taxon>
        <taxon>Onchocercidae</taxon>
        <taxon>Onchocerca</taxon>
    </lineage>
</organism>
<dbReference type="Proteomes" id="UP000242913">
    <property type="component" value="Unassembled WGS sequence"/>
</dbReference>
<evidence type="ECO:0000256" key="1">
    <source>
        <dbReference type="SAM" id="MobiDB-lite"/>
    </source>
</evidence>